<dbReference type="Proteomes" id="UP000029614">
    <property type="component" value="Unassembled WGS sequence"/>
</dbReference>
<dbReference type="OrthoDB" id="1068648at2"/>
<gene>
    <name evidence="2" type="ORF">HMPREF9302_06375</name>
</gene>
<dbReference type="InterPro" id="IPR003514">
    <property type="entry name" value="Microviridae_protein_F"/>
</dbReference>
<evidence type="ECO:0000313" key="2">
    <source>
        <dbReference type="EMBL" id="KGF51750.1"/>
    </source>
</evidence>
<dbReference type="AlphaFoldDB" id="A0A096AY69"/>
<dbReference type="EMBL" id="JRNU01000025">
    <property type="protein sequence ID" value="KGF51750.1"/>
    <property type="molecule type" value="Genomic_DNA"/>
</dbReference>
<dbReference type="Pfam" id="PF02305">
    <property type="entry name" value="Phage_F"/>
    <property type="match status" value="2"/>
</dbReference>
<organism evidence="2 3">
    <name type="scientific">Prevotella amnii DNF00058</name>
    <dbReference type="NCBI Taxonomy" id="1401066"/>
    <lineage>
        <taxon>Bacteria</taxon>
        <taxon>Pseudomonadati</taxon>
        <taxon>Bacteroidota</taxon>
        <taxon>Bacteroidia</taxon>
        <taxon>Bacteroidales</taxon>
        <taxon>Prevotellaceae</taxon>
        <taxon>Prevotella</taxon>
    </lineage>
</organism>
<comment type="similarity">
    <text evidence="1">Belongs to the microviridae F protein family.</text>
</comment>
<evidence type="ECO:0000313" key="3">
    <source>
        <dbReference type="Proteomes" id="UP000029614"/>
    </source>
</evidence>
<comment type="caution">
    <text evidence="2">The sequence shown here is derived from an EMBL/GenBank/DDBJ whole genome shotgun (WGS) entry which is preliminary data.</text>
</comment>
<dbReference type="RefSeq" id="WP_036855734.1">
    <property type="nucleotide sequence ID" value="NZ_JRNU01000025.1"/>
</dbReference>
<protein>
    <recommendedName>
        <fullName evidence="4">Capsid protein</fullName>
    </recommendedName>
</protein>
<sequence>MSTFKLPTPSPTLPRNGFDLSTRRVFTAPAGALLPVLTQEVNPGEHFSISVQDLVRTQPLNTAAFARCKEYYHFFFVPYKALWSSSDRFFTGVTNGDSTYMKPFDIEKVNGDAVRDSSIYNEVPKNVPFFDLYRFLNNISDFEKKQDKLESILPNFSDIDKEDYTISPSGSVPGSSEGGHHEVEVGDSNGPYVDIHKKLDPKKDNRKDVFGYSFGYGAFRLLNMLEYGVGQDGSVLVPKKDKLLRYYFPISKLWYSALKDKSVLNYKVSAFRPLAYQRIYNDFYRNHQWEKADPLCFNVDYLFNGGEIDDVTLRNMFTLRYRYLSKDWLTSALPTVNYSGGIFELPPYLGSHSDVRRGVDSTYVETNKVNGFSVSDIKAAFALDKMLEATRRANGLDYSSQIAAHYGFKVPDSRRPSAHFIGGFDNTIAISEVISTSSGSTDANGNNPSVPGQMFGKGIGSMSSNRIDFDVKEHGIIMCIYSVAPQVDYNNDYMSPFNRKLDRMAYFQPEFQNLGLQPIFQSDLCFTSDAIKNNSILGYTSRYAEYKSNRDLVLGEFQTGNTLSAWVTPRKSTFTFDKDDEGSYLSLSNFMVNPNVLDPIFSINYNGTPMTDQFMVNSYFDIKAVRPMSVVGSINL</sequence>
<dbReference type="InterPro" id="IPR037002">
    <property type="entry name" value="Microviridae_protein_F_sf"/>
</dbReference>
<accession>A0A096AY69</accession>
<keyword evidence="3" id="KW-1185">Reference proteome</keyword>
<dbReference type="GO" id="GO:0005198">
    <property type="term" value="F:structural molecule activity"/>
    <property type="evidence" value="ECO:0007669"/>
    <property type="project" value="InterPro"/>
</dbReference>
<evidence type="ECO:0000256" key="1">
    <source>
        <dbReference type="ARBA" id="ARBA00009963"/>
    </source>
</evidence>
<proteinExistence type="inferred from homology"/>
<dbReference type="SUPFAM" id="SSF88645">
    <property type="entry name" value="ssDNA viruses"/>
    <property type="match status" value="2"/>
</dbReference>
<name>A0A096AY69_9BACT</name>
<dbReference type="InterPro" id="IPR016184">
    <property type="entry name" value="Capsid/spike_ssDNA_virus"/>
</dbReference>
<dbReference type="Gene3D" id="2.60.169.10">
    <property type="entry name" value="Microviridae F protein"/>
    <property type="match status" value="2"/>
</dbReference>
<reference evidence="2 3" key="1">
    <citation type="submission" date="2014-07" db="EMBL/GenBank/DDBJ databases">
        <authorList>
            <person name="McCorrison J."/>
            <person name="Sanka R."/>
            <person name="Torralba M."/>
            <person name="Gillis M."/>
            <person name="Haft D.H."/>
            <person name="Methe B."/>
            <person name="Sutton G."/>
            <person name="Nelson K.E."/>
        </authorList>
    </citation>
    <scope>NUCLEOTIDE SEQUENCE [LARGE SCALE GENOMIC DNA]</scope>
    <source>
        <strain evidence="2 3">DNF00058</strain>
    </source>
</reference>
<evidence type="ECO:0008006" key="4">
    <source>
        <dbReference type="Google" id="ProtNLM"/>
    </source>
</evidence>